<dbReference type="AlphaFoldDB" id="A0AAU7MMU6"/>
<evidence type="ECO:0000256" key="1">
    <source>
        <dbReference type="ARBA" id="ARBA00012528"/>
    </source>
</evidence>
<dbReference type="Pfam" id="PF13185">
    <property type="entry name" value="GAF_2"/>
    <property type="match status" value="1"/>
</dbReference>
<proteinExistence type="predicted"/>
<dbReference type="GO" id="GO:0052621">
    <property type="term" value="F:diguanylate cyclase activity"/>
    <property type="evidence" value="ECO:0007669"/>
    <property type="project" value="UniProtKB-EC"/>
</dbReference>
<dbReference type="Pfam" id="PF00990">
    <property type="entry name" value="GGDEF"/>
    <property type="match status" value="1"/>
</dbReference>
<dbReference type="SMART" id="SM00267">
    <property type="entry name" value="GGDEF"/>
    <property type="match status" value="1"/>
</dbReference>
<dbReference type="RefSeq" id="WP_291908593.1">
    <property type="nucleotide sequence ID" value="NZ_CP157802.1"/>
</dbReference>
<protein>
    <recommendedName>
        <fullName evidence="1">diguanylate cyclase</fullName>
        <ecNumber evidence="1">2.7.7.65</ecNumber>
    </recommendedName>
</protein>
<dbReference type="InterPro" id="IPR029016">
    <property type="entry name" value="GAF-like_dom_sf"/>
</dbReference>
<dbReference type="GO" id="GO:1902201">
    <property type="term" value="P:negative regulation of bacterial-type flagellum-dependent cell motility"/>
    <property type="evidence" value="ECO:0007669"/>
    <property type="project" value="TreeGrafter"/>
</dbReference>
<dbReference type="PROSITE" id="PS50887">
    <property type="entry name" value="GGDEF"/>
    <property type="match status" value="1"/>
</dbReference>
<reference evidence="4" key="1">
    <citation type="submission" date="2024-05" db="EMBL/GenBank/DDBJ databases">
        <title>Draft Genome Sequences of Flagellimonas sp. MMG031 and Marinobacter sp. MMG032 Isolated from the dinoflagellate Symbiodinium pilosum.</title>
        <authorList>
            <person name="Shikuma N.J."/>
            <person name="Farrell M.V."/>
        </authorList>
    </citation>
    <scope>NUCLEOTIDE SEQUENCE</scope>
    <source>
        <strain evidence="4">MMG032</strain>
    </source>
</reference>
<feature type="domain" description="GGDEF" evidence="3">
    <location>
        <begin position="207"/>
        <end position="337"/>
    </location>
</feature>
<organism evidence="4">
    <name type="scientific">Marinobacter sp. MMG032</name>
    <dbReference type="NCBI Taxonomy" id="3158548"/>
    <lineage>
        <taxon>Bacteria</taxon>
        <taxon>Pseudomonadati</taxon>
        <taxon>Pseudomonadota</taxon>
        <taxon>Gammaproteobacteria</taxon>
        <taxon>Pseudomonadales</taxon>
        <taxon>Marinobacteraceae</taxon>
        <taxon>Marinobacter</taxon>
    </lineage>
</organism>
<dbReference type="Gene3D" id="3.30.70.270">
    <property type="match status" value="1"/>
</dbReference>
<dbReference type="CDD" id="cd01949">
    <property type="entry name" value="GGDEF"/>
    <property type="match status" value="1"/>
</dbReference>
<dbReference type="SMART" id="SM00065">
    <property type="entry name" value="GAF"/>
    <property type="match status" value="1"/>
</dbReference>
<keyword evidence="4" id="KW-0548">Nucleotidyltransferase</keyword>
<evidence type="ECO:0000256" key="2">
    <source>
        <dbReference type="ARBA" id="ARBA00034247"/>
    </source>
</evidence>
<dbReference type="Gene3D" id="3.30.450.40">
    <property type="match status" value="1"/>
</dbReference>
<dbReference type="EC" id="2.7.7.65" evidence="1"/>
<dbReference type="KEGG" id="mamm:ABNF92_00980"/>
<evidence type="ECO:0000313" key="4">
    <source>
        <dbReference type="EMBL" id="XBQ19766.1"/>
    </source>
</evidence>
<dbReference type="GO" id="GO:0005886">
    <property type="term" value="C:plasma membrane"/>
    <property type="evidence" value="ECO:0007669"/>
    <property type="project" value="TreeGrafter"/>
</dbReference>
<dbReference type="SUPFAM" id="SSF55073">
    <property type="entry name" value="Nucleotide cyclase"/>
    <property type="match status" value="1"/>
</dbReference>
<dbReference type="SUPFAM" id="SSF55781">
    <property type="entry name" value="GAF domain-like"/>
    <property type="match status" value="1"/>
</dbReference>
<dbReference type="EMBL" id="CP157802">
    <property type="protein sequence ID" value="XBQ19766.1"/>
    <property type="molecule type" value="Genomic_DNA"/>
</dbReference>
<dbReference type="NCBIfam" id="TIGR00254">
    <property type="entry name" value="GGDEF"/>
    <property type="match status" value="1"/>
</dbReference>
<dbReference type="GO" id="GO:0043709">
    <property type="term" value="P:cell adhesion involved in single-species biofilm formation"/>
    <property type="evidence" value="ECO:0007669"/>
    <property type="project" value="TreeGrafter"/>
</dbReference>
<evidence type="ECO:0000259" key="3">
    <source>
        <dbReference type="PROSITE" id="PS50887"/>
    </source>
</evidence>
<name>A0AAU7MMU6_9GAMM</name>
<sequence length="337" mass="37615">MSEKSILDRLTVAVTESSDMEELVRPFLEILEEVTGLESTYLTRIDKDKGRQYIVFSHNTKTHQLNIPEGLSVDWSDTLCKRALDEEKPFSNDVAESWSDSEAACELGIGTYLSEPICLDSGALYGTLCGASGSRVDVSPEAGRLLSLLAKLISRQIERDLLIKQLKRENLAYSTQALSDPLTGIPNRRALFEELSRSLAYRQRSGEELFLAFIDLDGFKGINDQYGHDAGDRFLLQIAQRLTNQLRESDFVARYGGDEFVFVGHAEGRDPAKTCRIIRERIEEATSGTFDLNGESLIYKGASVGVVVSVPGETDREALIARADQEMYRVKQSRKQS</sequence>
<keyword evidence="4" id="KW-0808">Transferase</keyword>
<dbReference type="InterPro" id="IPR050469">
    <property type="entry name" value="Diguanylate_Cyclase"/>
</dbReference>
<comment type="catalytic activity">
    <reaction evidence="2">
        <text>2 GTP = 3',3'-c-di-GMP + 2 diphosphate</text>
        <dbReference type="Rhea" id="RHEA:24898"/>
        <dbReference type="ChEBI" id="CHEBI:33019"/>
        <dbReference type="ChEBI" id="CHEBI:37565"/>
        <dbReference type="ChEBI" id="CHEBI:58805"/>
        <dbReference type="EC" id="2.7.7.65"/>
    </reaction>
</comment>
<gene>
    <name evidence="4" type="ORF">ABNF92_00980</name>
</gene>
<dbReference type="InterPro" id="IPR043128">
    <property type="entry name" value="Rev_trsase/Diguanyl_cyclase"/>
</dbReference>
<dbReference type="PANTHER" id="PTHR45138">
    <property type="entry name" value="REGULATORY COMPONENTS OF SENSORY TRANSDUCTION SYSTEM"/>
    <property type="match status" value="1"/>
</dbReference>
<dbReference type="InterPro" id="IPR000160">
    <property type="entry name" value="GGDEF_dom"/>
</dbReference>
<dbReference type="InterPro" id="IPR003018">
    <property type="entry name" value="GAF"/>
</dbReference>
<dbReference type="InterPro" id="IPR029787">
    <property type="entry name" value="Nucleotide_cyclase"/>
</dbReference>
<accession>A0AAU7MMU6</accession>
<dbReference type="PANTHER" id="PTHR45138:SF9">
    <property type="entry name" value="DIGUANYLATE CYCLASE DGCM-RELATED"/>
    <property type="match status" value="1"/>
</dbReference>